<dbReference type="Proteomes" id="UP000000390">
    <property type="component" value="Chromosome"/>
</dbReference>
<organism evidence="1 3">
    <name type="scientific">Halalkalicoccus jeotgali (strain DSM 18796 / CECT 7217 / JCM 14584 / KCTC 4019 / B3)</name>
    <dbReference type="NCBI Taxonomy" id="795797"/>
    <lineage>
        <taxon>Archaea</taxon>
        <taxon>Methanobacteriati</taxon>
        <taxon>Methanobacteriota</taxon>
        <taxon>Stenosarchaea group</taxon>
        <taxon>Halobacteria</taxon>
        <taxon>Halobacteriales</taxon>
        <taxon>Halococcaceae</taxon>
        <taxon>Halalkalicoccus</taxon>
    </lineage>
</organism>
<dbReference type="EMBL" id="CP002062">
    <property type="protein sequence ID" value="ADJ15186.1"/>
    <property type="molecule type" value="Genomic_DNA"/>
</dbReference>
<dbReference type="AlphaFoldDB" id="D8J379"/>
<sequence length="241" mass="26466">MEIRGERECTACGTRWSYYETGEVACPDCGSLRSVGHEERKLHTDGPAELDLAPLIEGIDERPLSEVASEVAERCRSYRRKRGFVDGGELRDLDDTYLIASELGTAIGSYERSLSSGALETETDDAEQLYLLALLGGERPPPAEVPDSLVSARALAYAKAVSTYREDLLAFLDAREEASPTVRRALGRLDDHVRRVEALDGSVETRTPERLVEAARDLGSAVRDDDELALARARERLDALG</sequence>
<evidence type="ECO:0000313" key="4">
    <source>
        <dbReference type="Proteomes" id="UP000011645"/>
    </source>
</evidence>
<reference evidence="1 3" key="1">
    <citation type="journal article" date="2010" name="J. Bacteriol.">
        <title>Complete genome sequence of Halalkalicoccus jeotgali B3(T), an extremely halophilic archaeon.</title>
        <authorList>
            <person name="Roh S.W."/>
            <person name="Nam Y.D."/>
            <person name="Nam S.H."/>
            <person name="Choi S.H."/>
            <person name="Park H.S."/>
            <person name="Bae J.W."/>
        </authorList>
    </citation>
    <scope>NUCLEOTIDE SEQUENCE [LARGE SCALE GENOMIC DNA]</scope>
    <source>
        <strain evidence="1">B3</strain>
        <strain evidence="3">DSM 18796 / CECT 7217 / JCM 14584 / KCTC 4019 / B3</strain>
    </source>
</reference>
<reference evidence="2 4" key="2">
    <citation type="journal article" date="2014" name="PLoS Genet.">
        <title>Phylogenetically driven sequencing of extremely halophilic archaea reveals strategies for static and dynamic osmo-response.</title>
        <authorList>
            <person name="Becker E.A."/>
            <person name="Seitzer P.M."/>
            <person name="Tritt A."/>
            <person name="Larsen D."/>
            <person name="Krusor M."/>
            <person name="Yao A.I."/>
            <person name="Wu D."/>
            <person name="Madern D."/>
            <person name="Eisen J.A."/>
            <person name="Darling A.E."/>
            <person name="Facciotti M.T."/>
        </authorList>
    </citation>
    <scope>NUCLEOTIDE SEQUENCE [LARGE SCALE GENOMIC DNA]</scope>
    <source>
        <strain evidence="2">B3</strain>
        <strain evidence="4">DSM 18796 / CECT 7217 / JCM 14584 / KCTC 4019 / B3</strain>
    </source>
</reference>
<dbReference type="OrthoDB" id="341613at2157"/>
<evidence type="ECO:0000313" key="1">
    <source>
        <dbReference type="EMBL" id="ADJ15186.1"/>
    </source>
</evidence>
<dbReference type="Pfam" id="PF23430">
    <property type="entry name" value="DUF7117"/>
    <property type="match status" value="1"/>
</dbReference>
<keyword evidence="4" id="KW-1185">Reference proteome</keyword>
<dbReference type="RefSeq" id="WP_008417349.1">
    <property type="nucleotide sequence ID" value="NC_014297.1"/>
</dbReference>
<dbReference type="EMBL" id="AOHV01000035">
    <property type="protein sequence ID" value="ELY35237.1"/>
    <property type="molecule type" value="Genomic_DNA"/>
</dbReference>
<evidence type="ECO:0000313" key="2">
    <source>
        <dbReference type="EMBL" id="ELY35237.1"/>
    </source>
</evidence>
<dbReference type="Proteomes" id="UP000011645">
    <property type="component" value="Unassembled WGS sequence"/>
</dbReference>
<gene>
    <name evidence="1" type="ordered locus">HacjB3_09015</name>
    <name evidence="2" type="ORF">C497_13663</name>
</gene>
<dbReference type="GeneID" id="9419611"/>
<protein>
    <recommendedName>
        <fullName evidence="5">TFIIB-type zinc ribbon-containing protein</fullName>
    </recommendedName>
</protein>
<dbReference type="eggNOG" id="arCOG04625">
    <property type="taxonomic scope" value="Archaea"/>
</dbReference>
<accession>D8J379</accession>
<evidence type="ECO:0008006" key="5">
    <source>
        <dbReference type="Google" id="ProtNLM"/>
    </source>
</evidence>
<evidence type="ECO:0000313" key="3">
    <source>
        <dbReference type="Proteomes" id="UP000000390"/>
    </source>
</evidence>
<name>D8J379_HALJB</name>
<dbReference type="HOGENOM" id="CLU_077072_0_0_2"/>
<proteinExistence type="predicted"/>
<dbReference type="InterPro" id="IPR055541">
    <property type="entry name" value="DUF7117"/>
</dbReference>
<dbReference type="PATRIC" id="fig|795797.18.peg.1797"/>
<dbReference type="KEGG" id="hje:HacjB3_09015"/>